<gene>
    <name evidence="4" type="ordered locus">cauri_1927</name>
</gene>
<evidence type="ECO:0000259" key="3">
    <source>
        <dbReference type="Pfam" id="PF17289"/>
    </source>
</evidence>
<evidence type="ECO:0000256" key="1">
    <source>
        <dbReference type="ARBA" id="ARBA00022612"/>
    </source>
</evidence>
<dbReference type="Gene3D" id="3.30.420.280">
    <property type="match status" value="1"/>
</dbReference>
<dbReference type="eggNOG" id="COG1783">
    <property type="taxonomic scope" value="Bacteria"/>
</dbReference>
<dbReference type="NCBIfam" id="TIGR01547">
    <property type="entry name" value="phage_term_2"/>
    <property type="match status" value="1"/>
</dbReference>
<feature type="domain" description="Terminase large subunit gp17-like C-terminal" evidence="3">
    <location>
        <begin position="257"/>
        <end position="400"/>
    </location>
</feature>
<dbReference type="PANTHER" id="PTHR39184">
    <property type="match status" value="1"/>
</dbReference>
<keyword evidence="5" id="KW-1185">Reference proteome</keyword>
<dbReference type="InterPro" id="IPR027417">
    <property type="entry name" value="P-loop_NTPase"/>
</dbReference>
<keyword evidence="1" id="KW-1188">Viral release from host cell</keyword>
<accession>C3PI66</accession>
<evidence type="ECO:0000313" key="5">
    <source>
        <dbReference type="Proteomes" id="UP000002077"/>
    </source>
</evidence>
<reference evidence="4 5" key="1">
    <citation type="journal article" date="2010" name="BMC Genomics">
        <title>Complete genome sequence and lifestyle of black-pigmented Corynebacterium aurimucosum ATCC 700975 (formerly C. nigricans CN-1) isolated from a vaginal swab of a woman with spontaneous abortion.</title>
        <authorList>
            <person name="Trost E."/>
            <person name="Gotker S."/>
            <person name="Schneider J."/>
            <person name="Schneiker-Bekel S."/>
            <person name="Szczepanowski R."/>
            <person name="Tilker A."/>
            <person name="Viehoever P."/>
            <person name="Arnold W."/>
            <person name="Bekel T."/>
            <person name="Blom J."/>
            <person name="Gartemann K.H."/>
            <person name="Linke B."/>
            <person name="Goesmann A."/>
            <person name="Puhler A."/>
            <person name="Shukla S.K."/>
            <person name="Tauch A."/>
        </authorList>
    </citation>
    <scope>NUCLEOTIDE SEQUENCE [LARGE SCALE GENOMIC DNA]</scope>
    <source>
        <strain evidence="5">ATCC 700975 / DSM 44827 / CIP 107346 / CN-1</strain>
    </source>
</reference>
<dbReference type="EMBL" id="CP001601">
    <property type="protein sequence ID" value="ACP33520.1"/>
    <property type="molecule type" value="Genomic_DNA"/>
</dbReference>
<dbReference type="Gene3D" id="3.40.50.300">
    <property type="entry name" value="P-loop containing nucleotide triphosphate hydrolases"/>
    <property type="match status" value="1"/>
</dbReference>
<dbReference type="Proteomes" id="UP000002077">
    <property type="component" value="Chromosome"/>
</dbReference>
<dbReference type="InterPro" id="IPR006437">
    <property type="entry name" value="Phage_terminase_lsu"/>
</dbReference>
<organism evidence="4 5">
    <name type="scientific">Corynebacterium aurimucosum (strain ATCC 700975 / DSM 44827 / CIP 107346 / CN-1)</name>
    <name type="common">Corynebacterium nigricans</name>
    <dbReference type="NCBI Taxonomy" id="548476"/>
    <lineage>
        <taxon>Bacteria</taxon>
        <taxon>Bacillati</taxon>
        <taxon>Actinomycetota</taxon>
        <taxon>Actinomycetes</taxon>
        <taxon>Mycobacteriales</taxon>
        <taxon>Corynebacteriaceae</taxon>
        <taxon>Corynebacterium</taxon>
    </lineage>
</organism>
<dbReference type="AlphaFoldDB" id="C3PI66"/>
<dbReference type="STRING" id="548476.cauri_1927"/>
<dbReference type="OrthoDB" id="4498710at2"/>
<evidence type="ECO:0000313" key="4">
    <source>
        <dbReference type="EMBL" id="ACP33520.1"/>
    </source>
</evidence>
<dbReference type="KEGG" id="car:cauri_1927"/>
<keyword evidence="2" id="KW-0812">Transmembrane</keyword>
<keyword evidence="2" id="KW-1133">Transmembrane helix</keyword>
<dbReference type="PANTHER" id="PTHR39184:SF1">
    <property type="entry name" value="PBSX PHAGE TERMINASE LARGE SUBUNIT"/>
    <property type="match status" value="1"/>
</dbReference>
<dbReference type="HOGENOM" id="CLU_042013_1_0_11"/>
<dbReference type="Pfam" id="PF03237">
    <property type="entry name" value="Terminase_6N"/>
    <property type="match status" value="1"/>
</dbReference>
<evidence type="ECO:0000256" key="2">
    <source>
        <dbReference type="SAM" id="Phobius"/>
    </source>
</evidence>
<dbReference type="InterPro" id="IPR035421">
    <property type="entry name" value="Terminase_6C"/>
</dbReference>
<feature type="transmembrane region" description="Helical" evidence="2">
    <location>
        <begin position="31"/>
        <end position="52"/>
    </location>
</feature>
<sequence>MGFSQKQKDAFAGSTGRVNIWDGSVRSGKTYTWTLLMLALVAAYKGTAAIVITGKNRDSIYRNVFEPIETLAIFIPVKKYVVYRQGAAKATIFGRHVHIIGANDAGAESKIRGMTIGLAFADEITLLHPAFFKQLLSRLSKSYSKLFCTTNPDSQNHWLRKDYLVRVPGCMHYDTKTQPEDQLADWTYWHFTMDDNPSLTEGYKSNLRKEYTGMWYLRFIQGLWVAAEGAIYQMWDEAKHVVHPEDMPIMRQIIALGIDYGTTHPTTGILLGIGDDNRLYAVDEWAPGRLTNNALTADLKEWLTRHDYPTWIYYDPAAASFGLQLHEDGIRRIDKANNDVLDGIRTVASLLDNGNLLISSQCKNLIDEIPGYRWDEKAAERGIDKPIKEGDDFCDALRYSVYSSRYLWSRSITA</sequence>
<dbReference type="InterPro" id="IPR052380">
    <property type="entry name" value="Viral_DNA_packaging_terminase"/>
</dbReference>
<dbReference type="Pfam" id="PF17289">
    <property type="entry name" value="Terminase_6C"/>
    <property type="match status" value="1"/>
</dbReference>
<proteinExistence type="predicted"/>
<keyword evidence="2" id="KW-0472">Membrane</keyword>
<protein>
    <submittedName>
        <fullName evidence="4">Phage terminase large subunit</fullName>
    </submittedName>
</protein>
<name>C3PI66_CORA7</name>